<dbReference type="Proteomes" id="UP000237073">
    <property type="component" value="Unassembled WGS sequence"/>
</dbReference>
<dbReference type="OrthoDB" id="6505414at2"/>
<keyword evidence="3" id="KW-1185">Reference proteome</keyword>
<dbReference type="EMBL" id="PQGD01000005">
    <property type="protein sequence ID" value="POP49626.1"/>
    <property type="molecule type" value="Genomic_DNA"/>
</dbReference>
<reference evidence="3 4" key="1">
    <citation type="submission" date="2018-01" db="EMBL/GenBank/DDBJ databases">
        <title>Superficieibacter electus gen. nov., sp. nov., an extended-spectrum beta-lactamase possessing member of the Enterobacteriaceae family, isolated from intensive care unit surfaces.</title>
        <authorList>
            <person name="Potter R.F."/>
            <person name="D'Souza A.W."/>
        </authorList>
    </citation>
    <scope>NUCLEOTIDE SEQUENCE [LARGE SCALE GENOMIC DNA]</scope>
    <source>
        <strain evidence="2 4">BP-1</strain>
        <strain evidence="1 3">BP-2</strain>
    </source>
</reference>
<evidence type="ECO:0000313" key="4">
    <source>
        <dbReference type="Proteomes" id="UP000247005"/>
    </source>
</evidence>
<protein>
    <submittedName>
        <fullName evidence="2">Thioredoxin reductase</fullName>
    </submittedName>
</protein>
<dbReference type="AlphaFoldDB" id="A0A2P5GSX9"/>
<sequence length="65" mass="7254">MNIKCECEDMRTSAGQRNNLKLELEGVVLDGTVDTREVLSQLDAAVVAEWLTEQGYIITQQERAA</sequence>
<evidence type="ECO:0000313" key="2">
    <source>
        <dbReference type="EMBL" id="POP49626.1"/>
    </source>
</evidence>
<accession>A0A2P5GSX9</accession>
<dbReference type="EMBL" id="PQGE01000003">
    <property type="protein sequence ID" value="POP46889.1"/>
    <property type="molecule type" value="Genomic_DNA"/>
</dbReference>
<comment type="caution">
    <text evidence="2">The sequence shown here is derived from an EMBL/GenBank/DDBJ whole genome shotgun (WGS) entry which is preliminary data.</text>
</comment>
<evidence type="ECO:0000313" key="1">
    <source>
        <dbReference type="EMBL" id="POP46889.1"/>
    </source>
</evidence>
<dbReference type="RefSeq" id="WP_103675026.1">
    <property type="nucleotide sequence ID" value="NZ_PQGD01000005.1"/>
</dbReference>
<dbReference type="Proteomes" id="UP000247005">
    <property type="component" value="Unassembled WGS sequence"/>
</dbReference>
<gene>
    <name evidence="2" type="ORF">CHU32_08235</name>
    <name evidence="1" type="ORF">CHU33_05285</name>
</gene>
<name>A0A2P5GSX9_9ENTR</name>
<evidence type="ECO:0000313" key="3">
    <source>
        <dbReference type="Proteomes" id="UP000237073"/>
    </source>
</evidence>
<organism evidence="2 4">
    <name type="scientific">Superficieibacter electus</name>
    <dbReference type="NCBI Taxonomy" id="2022662"/>
    <lineage>
        <taxon>Bacteria</taxon>
        <taxon>Pseudomonadati</taxon>
        <taxon>Pseudomonadota</taxon>
        <taxon>Gammaproteobacteria</taxon>
        <taxon>Enterobacterales</taxon>
        <taxon>Enterobacteriaceae</taxon>
        <taxon>Superficieibacter</taxon>
    </lineage>
</organism>
<proteinExistence type="predicted"/>